<dbReference type="CDD" id="cd22565">
    <property type="entry name" value="AcrIF7"/>
    <property type="match status" value="1"/>
</dbReference>
<dbReference type="GeneID" id="24599042"/>
<dbReference type="RefSeq" id="YP_009146150.1">
    <property type="nucleotide sequence ID" value="NC_027298.1"/>
</dbReference>
<evidence type="ECO:0000313" key="1">
    <source>
        <dbReference type="EMBL" id="CCD58443.1"/>
    </source>
</evidence>
<dbReference type="EMBL" id="HE584812">
    <property type="protein sequence ID" value="CCD58443.1"/>
    <property type="molecule type" value="Genomic_DNA"/>
</dbReference>
<dbReference type="OrthoDB" id="22520at10239"/>
<reference evidence="1 2" key="1">
    <citation type="submission" date="2012-01" db="EMBL/GenBank/DDBJ databases">
        <title>Genome and proteome analysis of LPB1, a D3112-related Pseudomonas phage.</title>
        <authorList>
            <person name="Lammens E."/>
            <person name="Ceyssens P.J."/>
            <person name="Peeters L.M."/>
            <person name="Noben J.P."/>
            <person name="Lavigne R."/>
        </authorList>
    </citation>
    <scope>NUCLEOTIDE SEQUENCE [LARGE SCALE GENOMIC DNA]</scope>
</reference>
<dbReference type="KEGG" id="vg:24599042"/>
<keyword evidence="2" id="KW-1185">Reference proteome</keyword>
<dbReference type="Proteomes" id="UP000008487">
    <property type="component" value="Segment"/>
</dbReference>
<protein>
    <submittedName>
        <fullName evidence="1">Uncharacterized protein</fullName>
    </submittedName>
</protein>
<name>H1ZZE5_9CAUD</name>
<organism evidence="1 2">
    <name type="scientific">Pseudomonas phage LPB1</name>
    <dbReference type="NCBI Taxonomy" id="2994047"/>
    <lineage>
        <taxon>Viruses</taxon>
        <taxon>Duplodnaviria</taxon>
        <taxon>Heunggongvirae</taxon>
        <taxon>Uroviricota</taxon>
        <taxon>Caudoviricetes</taxon>
        <taxon>Casadabanvirus</taxon>
        <taxon>Casadabanvirus LPB1</taxon>
    </lineage>
</organism>
<evidence type="ECO:0000313" key="2">
    <source>
        <dbReference type="Proteomes" id="UP000008487"/>
    </source>
</evidence>
<accession>H1ZZE5</accession>
<sequence length="87" mass="9617">MCLIWRHASHNGEAPTRIEAMTTFTSIVTTNPDFGGFEFYVEAGQQFDDSAYEEAYGVSVPTAVVEEMNAKAAQLKDGEWLNVSHEA</sequence>
<proteinExistence type="predicted"/>